<evidence type="ECO:0000256" key="1">
    <source>
        <dbReference type="SAM" id="MobiDB-lite"/>
    </source>
</evidence>
<accession>A0AA38L155</accession>
<evidence type="ECO:0000313" key="3">
    <source>
        <dbReference type="Proteomes" id="UP000824469"/>
    </source>
</evidence>
<organism evidence="2 3">
    <name type="scientific">Taxus chinensis</name>
    <name type="common">Chinese yew</name>
    <name type="synonym">Taxus wallichiana var. chinensis</name>
    <dbReference type="NCBI Taxonomy" id="29808"/>
    <lineage>
        <taxon>Eukaryota</taxon>
        <taxon>Viridiplantae</taxon>
        <taxon>Streptophyta</taxon>
        <taxon>Embryophyta</taxon>
        <taxon>Tracheophyta</taxon>
        <taxon>Spermatophyta</taxon>
        <taxon>Pinopsida</taxon>
        <taxon>Pinidae</taxon>
        <taxon>Conifers II</taxon>
        <taxon>Cupressales</taxon>
        <taxon>Taxaceae</taxon>
        <taxon>Taxus</taxon>
    </lineage>
</organism>
<dbReference type="EMBL" id="JAHRHJ020000006">
    <property type="protein sequence ID" value="KAH9311839.1"/>
    <property type="molecule type" value="Genomic_DNA"/>
</dbReference>
<proteinExistence type="predicted"/>
<reference evidence="2 3" key="1">
    <citation type="journal article" date="2021" name="Nat. Plants">
        <title>The Taxus genome provides insights into paclitaxel biosynthesis.</title>
        <authorList>
            <person name="Xiong X."/>
            <person name="Gou J."/>
            <person name="Liao Q."/>
            <person name="Li Y."/>
            <person name="Zhou Q."/>
            <person name="Bi G."/>
            <person name="Li C."/>
            <person name="Du R."/>
            <person name="Wang X."/>
            <person name="Sun T."/>
            <person name="Guo L."/>
            <person name="Liang H."/>
            <person name="Lu P."/>
            <person name="Wu Y."/>
            <person name="Zhang Z."/>
            <person name="Ro D.K."/>
            <person name="Shang Y."/>
            <person name="Huang S."/>
            <person name="Yan J."/>
        </authorList>
    </citation>
    <scope>NUCLEOTIDE SEQUENCE [LARGE SCALE GENOMIC DNA]</scope>
    <source>
        <strain evidence="2">Ta-2019</strain>
    </source>
</reference>
<feature type="non-terminal residue" evidence="2">
    <location>
        <position position="91"/>
    </location>
</feature>
<dbReference type="AlphaFoldDB" id="A0AA38L155"/>
<feature type="compositionally biased region" description="Basic residues" evidence="1">
    <location>
        <begin position="74"/>
        <end position="91"/>
    </location>
</feature>
<sequence length="91" mass="10203">TIIKKKEQLNLLSIRACDGEYGTTAENEDAIMEYGNFVSAKGLNLHRNWALPILGLGVKHIGFEESTTQPRTVGRGKPRPSFKQPRRPLLQ</sequence>
<dbReference type="Proteomes" id="UP000824469">
    <property type="component" value="Unassembled WGS sequence"/>
</dbReference>
<feature type="region of interest" description="Disordered" evidence="1">
    <location>
        <begin position="66"/>
        <end position="91"/>
    </location>
</feature>
<protein>
    <submittedName>
        <fullName evidence="2">Uncharacterized protein</fullName>
    </submittedName>
</protein>
<feature type="non-terminal residue" evidence="2">
    <location>
        <position position="1"/>
    </location>
</feature>
<comment type="caution">
    <text evidence="2">The sequence shown here is derived from an EMBL/GenBank/DDBJ whole genome shotgun (WGS) entry which is preliminary data.</text>
</comment>
<name>A0AA38L155_TAXCH</name>
<evidence type="ECO:0000313" key="2">
    <source>
        <dbReference type="EMBL" id="KAH9311839.1"/>
    </source>
</evidence>
<gene>
    <name evidence="2" type="ORF">KI387_026874</name>
</gene>
<keyword evidence="3" id="KW-1185">Reference proteome</keyword>